<feature type="non-terminal residue" evidence="2">
    <location>
        <position position="53"/>
    </location>
</feature>
<sequence>MRETQNIQTELAKLETEKATHDENFNTTINTLKQDYERQYEILKVQLTQLENK</sequence>
<keyword evidence="1" id="KW-0175">Coiled coil</keyword>
<protein>
    <submittedName>
        <fullName evidence="2">Uncharacterized protein</fullName>
    </submittedName>
</protein>
<keyword evidence="3" id="KW-1185">Reference proteome</keyword>
<dbReference type="Proteomes" id="UP000663873">
    <property type="component" value="Unassembled WGS sequence"/>
</dbReference>
<evidence type="ECO:0000313" key="2">
    <source>
        <dbReference type="EMBL" id="CAF5012182.1"/>
    </source>
</evidence>
<evidence type="ECO:0000256" key="1">
    <source>
        <dbReference type="SAM" id="Coils"/>
    </source>
</evidence>
<name>A0A822ATB2_9BILA</name>
<dbReference type="AlphaFoldDB" id="A0A822ATB2"/>
<accession>A0A822ATB2</accession>
<feature type="coiled-coil region" evidence="1">
    <location>
        <begin position="4"/>
        <end position="53"/>
    </location>
</feature>
<evidence type="ECO:0000313" key="3">
    <source>
        <dbReference type="Proteomes" id="UP000663873"/>
    </source>
</evidence>
<comment type="caution">
    <text evidence="2">The sequence shown here is derived from an EMBL/GenBank/DDBJ whole genome shotgun (WGS) entry which is preliminary data.</text>
</comment>
<reference evidence="2" key="1">
    <citation type="submission" date="2021-02" db="EMBL/GenBank/DDBJ databases">
        <authorList>
            <person name="Nowell W R."/>
        </authorList>
    </citation>
    <scope>NUCLEOTIDE SEQUENCE</scope>
</reference>
<dbReference type="EMBL" id="CAJOBP010115033">
    <property type="protein sequence ID" value="CAF5012182.1"/>
    <property type="molecule type" value="Genomic_DNA"/>
</dbReference>
<proteinExistence type="predicted"/>
<organism evidence="2 3">
    <name type="scientific">Rotaria socialis</name>
    <dbReference type="NCBI Taxonomy" id="392032"/>
    <lineage>
        <taxon>Eukaryota</taxon>
        <taxon>Metazoa</taxon>
        <taxon>Spiralia</taxon>
        <taxon>Gnathifera</taxon>
        <taxon>Rotifera</taxon>
        <taxon>Eurotatoria</taxon>
        <taxon>Bdelloidea</taxon>
        <taxon>Philodinida</taxon>
        <taxon>Philodinidae</taxon>
        <taxon>Rotaria</taxon>
    </lineage>
</organism>
<gene>
    <name evidence="2" type="ORF">UJA718_LOCUS50664</name>
</gene>